<keyword evidence="6 7" id="KW-0472">Membrane</keyword>
<keyword evidence="2 7" id="KW-0813">Transport</keyword>
<dbReference type="STRING" id="1195236.CTER_5221"/>
<keyword evidence="10" id="KW-1185">Reference proteome</keyword>
<evidence type="ECO:0000256" key="2">
    <source>
        <dbReference type="ARBA" id="ARBA00022448"/>
    </source>
</evidence>
<dbReference type="EMBL" id="AORV01000072">
    <property type="protein sequence ID" value="EMS69085.1"/>
    <property type="molecule type" value="Genomic_DNA"/>
</dbReference>
<feature type="transmembrane region" description="Helical" evidence="7">
    <location>
        <begin position="46"/>
        <end position="72"/>
    </location>
</feature>
<sequence length="333" mass="38005">MQINSTALKKIIIRKLGVITVYSTTNYSPGKRQNFFIHAFKEHWQLYLMLLLPIIWYVVFLYVPMYGIQIAFRDYMPSSGFLGSEFVGIKHFQRFFESFYFGRVLKNTLSINFYSLVIGFPIPVIFALLLNEIKYNRYKKLIQNITYLPHFLSAVVIVSVLQLILSPDNGVLNMILSSIGMEQKNFLAVPSYFQHIYVWSGIWENMGWDAIMYIAALSAVDPALYEAATIDGASRFQKIRHVSIPCIMGTIIIMLLLRCGSIMNIGYEKILLMQNSLNMDASDVISTYVYRSGILGAEYSFASAVGLFNSVCNFALLIFANTMAKRFGKTSLW</sequence>
<feature type="transmembrane region" description="Helical" evidence="7">
    <location>
        <begin position="242"/>
        <end position="267"/>
    </location>
</feature>
<dbReference type="Gene3D" id="1.10.3720.10">
    <property type="entry name" value="MetI-like"/>
    <property type="match status" value="1"/>
</dbReference>
<feature type="transmembrane region" description="Helical" evidence="7">
    <location>
        <begin position="145"/>
        <end position="165"/>
    </location>
</feature>
<keyword evidence="4 7" id="KW-0812">Transmembrane</keyword>
<comment type="subcellular location">
    <subcellularLocation>
        <location evidence="1 7">Cell membrane</location>
        <topology evidence="1 7">Multi-pass membrane protein</topology>
    </subcellularLocation>
</comment>
<feature type="transmembrane region" description="Helical" evidence="7">
    <location>
        <begin position="299"/>
        <end position="320"/>
    </location>
</feature>
<organism evidence="9 10">
    <name type="scientific">Ruminiclostridium cellobioparum subsp. termitidis CT1112</name>
    <dbReference type="NCBI Taxonomy" id="1195236"/>
    <lineage>
        <taxon>Bacteria</taxon>
        <taxon>Bacillati</taxon>
        <taxon>Bacillota</taxon>
        <taxon>Clostridia</taxon>
        <taxon>Eubacteriales</taxon>
        <taxon>Oscillospiraceae</taxon>
        <taxon>Ruminiclostridium</taxon>
    </lineage>
</organism>
<dbReference type="GO" id="GO:0055085">
    <property type="term" value="P:transmembrane transport"/>
    <property type="evidence" value="ECO:0007669"/>
    <property type="project" value="InterPro"/>
</dbReference>
<evidence type="ECO:0000256" key="3">
    <source>
        <dbReference type="ARBA" id="ARBA00022475"/>
    </source>
</evidence>
<protein>
    <submittedName>
        <fullName evidence="9">ABC-type polysaccharide transport system, permease component</fullName>
    </submittedName>
</protein>
<dbReference type="PATRIC" id="fig|1195236.3.peg.5356"/>
<dbReference type="Proteomes" id="UP000014155">
    <property type="component" value="Unassembled WGS sequence"/>
</dbReference>
<evidence type="ECO:0000256" key="4">
    <source>
        <dbReference type="ARBA" id="ARBA00022692"/>
    </source>
</evidence>
<dbReference type="AlphaFoldDB" id="S0FEZ5"/>
<accession>S0FEZ5</accession>
<keyword evidence="3" id="KW-1003">Cell membrane</keyword>
<evidence type="ECO:0000256" key="1">
    <source>
        <dbReference type="ARBA" id="ARBA00004651"/>
    </source>
</evidence>
<dbReference type="GO" id="GO:0005886">
    <property type="term" value="C:plasma membrane"/>
    <property type="evidence" value="ECO:0007669"/>
    <property type="project" value="UniProtKB-SubCell"/>
</dbReference>
<dbReference type="PROSITE" id="PS50928">
    <property type="entry name" value="ABC_TM1"/>
    <property type="match status" value="1"/>
</dbReference>
<evidence type="ECO:0000313" key="9">
    <source>
        <dbReference type="EMBL" id="EMS69085.1"/>
    </source>
</evidence>
<dbReference type="InterPro" id="IPR050809">
    <property type="entry name" value="UgpAE/MalFG_permease"/>
</dbReference>
<evidence type="ECO:0000259" key="8">
    <source>
        <dbReference type="PROSITE" id="PS50928"/>
    </source>
</evidence>
<dbReference type="eggNOG" id="COG4209">
    <property type="taxonomic scope" value="Bacteria"/>
</dbReference>
<dbReference type="InterPro" id="IPR000515">
    <property type="entry name" value="MetI-like"/>
</dbReference>
<feature type="transmembrane region" description="Helical" evidence="7">
    <location>
        <begin position="111"/>
        <end position="133"/>
    </location>
</feature>
<comment type="caution">
    <text evidence="9">The sequence shown here is derived from an EMBL/GenBank/DDBJ whole genome shotgun (WGS) entry which is preliminary data.</text>
</comment>
<gene>
    <name evidence="9" type="ORF">CTER_5221</name>
</gene>
<reference evidence="9 10" key="1">
    <citation type="journal article" date="2013" name="Genome Announc.">
        <title>Draft Genome Sequence of the Cellulolytic, Mesophilic, Anaerobic Bacterium Clostridium termitidis Strain CT1112 (DSM 5398).</title>
        <authorList>
            <person name="Lal S."/>
            <person name="Ramachandran U."/>
            <person name="Zhang X."/>
            <person name="Munir R."/>
            <person name="Sparling R."/>
            <person name="Levin D.B."/>
        </authorList>
    </citation>
    <scope>NUCLEOTIDE SEQUENCE [LARGE SCALE GENOMIC DNA]</scope>
    <source>
        <strain evidence="9 10">CT1112</strain>
    </source>
</reference>
<evidence type="ECO:0000256" key="6">
    <source>
        <dbReference type="ARBA" id="ARBA00023136"/>
    </source>
</evidence>
<evidence type="ECO:0000313" key="10">
    <source>
        <dbReference type="Proteomes" id="UP000014155"/>
    </source>
</evidence>
<comment type="similarity">
    <text evidence="7">Belongs to the binding-protein-dependent transport system permease family.</text>
</comment>
<evidence type="ECO:0000256" key="7">
    <source>
        <dbReference type="RuleBase" id="RU363032"/>
    </source>
</evidence>
<evidence type="ECO:0000256" key="5">
    <source>
        <dbReference type="ARBA" id="ARBA00022989"/>
    </source>
</evidence>
<proteinExistence type="inferred from homology"/>
<dbReference type="CDD" id="cd06261">
    <property type="entry name" value="TM_PBP2"/>
    <property type="match status" value="1"/>
</dbReference>
<dbReference type="Pfam" id="PF00528">
    <property type="entry name" value="BPD_transp_1"/>
    <property type="match status" value="1"/>
</dbReference>
<feature type="domain" description="ABC transmembrane type-1" evidence="8">
    <location>
        <begin position="105"/>
        <end position="320"/>
    </location>
</feature>
<dbReference type="SUPFAM" id="SSF161098">
    <property type="entry name" value="MetI-like"/>
    <property type="match status" value="1"/>
</dbReference>
<dbReference type="InterPro" id="IPR035906">
    <property type="entry name" value="MetI-like_sf"/>
</dbReference>
<name>S0FEZ5_RUMCE</name>
<keyword evidence="5 7" id="KW-1133">Transmembrane helix</keyword>
<dbReference type="PANTHER" id="PTHR43227">
    <property type="entry name" value="BLL4140 PROTEIN"/>
    <property type="match status" value="1"/>
</dbReference>
<dbReference type="PANTHER" id="PTHR43227:SF11">
    <property type="entry name" value="BLL4140 PROTEIN"/>
    <property type="match status" value="1"/>
</dbReference>